<feature type="compositionally biased region" description="Pro residues" evidence="4">
    <location>
        <begin position="341"/>
        <end position="350"/>
    </location>
</feature>
<dbReference type="RefSeq" id="WP_048546133.1">
    <property type="nucleotide sequence ID" value="NZ_HF571038.1"/>
</dbReference>
<evidence type="ECO:0000256" key="3">
    <source>
        <dbReference type="ARBA" id="ARBA00023204"/>
    </source>
</evidence>
<dbReference type="Gene3D" id="3.90.320.10">
    <property type="match status" value="1"/>
</dbReference>
<protein>
    <recommendedName>
        <fullName evidence="5">PD-(D/E)XK endonuclease-like domain-containing protein</fullName>
    </recommendedName>
</protein>
<evidence type="ECO:0000256" key="4">
    <source>
        <dbReference type="SAM" id="MobiDB-lite"/>
    </source>
</evidence>
<evidence type="ECO:0000256" key="2">
    <source>
        <dbReference type="ARBA" id="ARBA00022806"/>
    </source>
</evidence>
<keyword evidence="2" id="KW-0547">Nucleotide-binding</keyword>
<gene>
    <name evidence="6" type="ORF">BN13_470008</name>
</gene>
<dbReference type="GO" id="GO:0004386">
    <property type="term" value="F:helicase activity"/>
    <property type="evidence" value="ECO:0007669"/>
    <property type="project" value="UniProtKB-KW"/>
</dbReference>
<name>A0A077MF50_9MICO</name>
<keyword evidence="2" id="KW-0347">Helicase</keyword>
<dbReference type="AlphaFoldDB" id="A0A077MF50"/>
<dbReference type="InterPro" id="IPR038726">
    <property type="entry name" value="PDDEXK_AddAB-type"/>
</dbReference>
<feature type="domain" description="PD-(D/E)XK endonuclease-like" evidence="5">
    <location>
        <begin position="33"/>
        <end position="285"/>
    </location>
</feature>
<reference evidence="6 7" key="1">
    <citation type="journal article" date="2013" name="ISME J.">
        <title>A metabolic model for members of the genus Tetrasphaera involved in enhanced biological phosphorus removal.</title>
        <authorList>
            <person name="Kristiansen R."/>
            <person name="Nguyen H.T.T."/>
            <person name="Saunders A.M."/>
            <person name="Nielsen J.L."/>
            <person name="Wimmer R."/>
            <person name="Le V.Q."/>
            <person name="McIlroy S.J."/>
            <person name="Petrovski S."/>
            <person name="Seviour R.J."/>
            <person name="Calteau A."/>
            <person name="Nielsen K.L."/>
            <person name="Nielsen P.H."/>
        </authorList>
    </citation>
    <scope>NUCLEOTIDE SEQUENCE [LARGE SCALE GENOMIC DNA]</scope>
    <source>
        <strain evidence="6 7">Ben 74</strain>
    </source>
</reference>
<feature type="region of interest" description="Disordered" evidence="4">
    <location>
        <begin position="178"/>
        <end position="197"/>
    </location>
</feature>
<dbReference type="GO" id="GO:0006281">
    <property type="term" value="P:DNA repair"/>
    <property type="evidence" value="ECO:0007669"/>
    <property type="project" value="UniProtKB-KW"/>
</dbReference>
<evidence type="ECO:0000256" key="1">
    <source>
        <dbReference type="ARBA" id="ARBA00022763"/>
    </source>
</evidence>
<evidence type="ECO:0000313" key="7">
    <source>
        <dbReference type="Proteomes" id="UP000035720"/>
    </source>
</evidence>
<comment type="caution">
    <text evidence="6">The sequence shown here is derived from an EMBL/GenBank/DDBJ whole genome shotgun (WGS) entry which is preliminary data.</text>
</comment>
<keyword evidence="1" id="KW-0227">DNA damage</keyword>
<dbReference type="STRING" id="1193518.BN13_470008"/>
<feature type="region of interest" description="Disordered" evidence="4">
    <location>
        <begin position="316"/>
        <end position="356"/>
    </location>
</feature>
<feature type="compositionally biased region" description="Low complexity" evidence="4">
    <location>
        <begin position="320"/>
        <end position="335"/>
    </location>
</feature>
<dbReference type="Pfam" id="PF12705">
    <property type="entry name" value="PDDEXK_1"/>
    <property type="match status" value="1"/>
</dbReference>
<accession>A0A077MF50</accession>
<keyword evidence="2" id="KW-0067">ATP-binding</keyword>
<dbReference type="Proteomes" id="UP000035720">
    <property type="component" value="Unassembled WGS sequence"/>
</dbReference>
<dbReference type="InterPro" id="IPR011604">
    <property type="entry name" value="PDDEXK-like_dom_sf"/>
</dbReference>
<dbReference type="OrthoDB" id="9791397at2"/>
<proteinExistence type="predicted"/>
<sequence>MTDYLPPSQGVVLEDGLLRVLDPAVAGRLDRKTWSPSAVSTYTQCPTKWAFGAAYPEEDGAFDDAPLGTSGHRVLELLYQLPPEERTRDKAAELIAGLTAESDDVVLPDGDKTEERMRWRVAVLDRISGLWALENPTAVQIEQTEETIESMVGTVPFRGKIDRVETVLDENGDQVGIGIADYKTGKPTPPYQRNGTQDDKADSMLAYWVAYRHAKGVTPVRLDLLFTNGKKPDRYVVPTNDARVKKVVAKWESTWKDMKERAQTREYPMKVSALCGWCPLATVCPAADAAGKGVARIPSGNRGLMLGIPTVRPSEEERAAAAPEFVEPETVPATVSEAPDFPTPPWPNEPNEPDPAVLTQTASVAEPLRSETAPEQKGQNMTVSKWSRASIPAYTEADPSDGSLNPASYAAVKAVDMAGDADYYLRSAGQVVTPDKKAAVANLVCEVVLAVQQEQFGTTSLQSGTAHLSYRAVKSAIAVSPIPFTNPDAAAWAEWQRWIVAVASASIETGYALWAYGPRPGAGTFLASLAAAQTTGNPAANYNVA</sequence>
<evidence type="ECO:0000259" key="5">
    <source>
        <dbReference type="Pfam" id="PF12705"/>
    </source>
</evidence>
<evidence type="ECO:0000313" key="6">
    <source>
        <dbReference type="EMBL" id="CCI53762.1"/>
    </source>
</evidence>
<organism evidence="6 7">
    <name type="scientific">Nostocoides jenkinsii Ben 74</name>
    <dbReference type="NCBI Taxonomy" id="1193518"/>
    <lineage>
        <taxon>Bacteria</taxon>
        <taxon>Bacillati</taxon>
        <taxon>Actinomycetota</taxon>
        <taxon>Actinomycetes</taxon>
        <taxon>Micrococcales</taxon>
        <taxon>Intrasporangiaceae</taxon>
        <taxon>Nostocoides</taxon>
    </lineage>
</organism>
<keyword evidence="3" id="KW-0234">DNA repair</keyword>
<keyword evidence="2" id="KW-0378">Hydrolase</keyword>
<keyword evidence="7" id="KW-1185">Reference proteome</keyword>
<dbReference type="EMBL" id="CAJC01000158">
    <property type="protein sequence ID" value="CCI53762.1"/>
    <property type="molecule type" value="Genomic_DNA"/>
</dbReference>